<dbReference type="Pfam" id="PF05899">
    <property type="entry name" value="Cupin_3"/>
    <property type="match status" value="1"/>
</dbReference>
<protein>
    <recommendedName>
        <fullName evidence="1">(S)-ureidoglycine aminohydrolase cupin domain-containing protein</fullName>
    </recommendedName>
</protein>
<dbReference type="InterPro" id="IPR011051">
    <property type="entry name" value="RmlC_Cupin_sf"/>
</dbReference>
<dbReference type="InterPro" id="IPR014710">
    <property type="entry name" value="RmlC-like_jellyroll"/>
</dbReference>
<gene>
    <name evidence="2" type="ORF">XINFAN_02912</name>
</gene>
<dbReference type="SUPFAM" id="SSF51182">
    <property type="entry name" value="RmlC-like cupins"/>
    <property type="match status" value="1"/>
</dbReference>
<dbReference type="PANTHER" id="PTHR40943">
    <property type="entry name" value="CYTOPLASMIC PROTEIN-RELATED"/>
    <property type="match status" value="1"/>
</dbReference>
<dbReference type="AlphaFoldDB" id="A0A3P5XMK8"/>
<accession>A0A3P5XMK8</accession>
<sequence>MAIRKFGTWKAPGVEPITSDLDWWHPVEGSPTMKTWIEYQSPDGKYLSGYWEATPGSYRVKYEVDEFIHFFEGKATLINDGEEPRSFVAGDTFLIEAGFDGIWRTEETVRKTFAIRVR</sequence>
<proteinExistence type="predicted"/>
<dbReference type="RefSeq" id="WP_124087637.1">
    <property type="nucleotide sequence ID" value="NZ_UXAW01000085.1"/>
</dbReference>
<dbReference type="EMBL" id="UXAW01000085">
    <property type="protein sequence ID" value="VDC31511.1"/>
    <property type="molecule type" value="Genomic_DNA"/>
</dbReference>
<reference evidence="2 3" key="1">
    <citation type="submission" date="2018-11" db="EMBL/GenBank/DDBJ databases">
        <authorList>
            <person name="Criscuolo A."/>
        </authorList>
    </citation>
    <scope>NUCLEOTIDE SEQUENCE [LARGE SCALE GENOMIC DNA]</scope>
    <source>
        <strain evidence="2">ACIP111625</strain>
    </source>
</reference>
<evidence type="ECO:0000313" key="2">
    <source>
        <dbReference type="EMBL" id="VDC31511.1"/>
    </source>
</evidence>
<organism evidence="2 3">
    <name type="scientific">Pseudogemmobacter humi</name>
    <dbReference type="NCBI Taxonomy" id="2483812"/>
    <lineage>
        <taxon>Bacteria</taxon>
        <taxon>Pseudomonadati</taxon>
        <taxon>Pseudomonadota</taxon>
        <taxon>Alphaproteobacteria</taxon>
        <taxon>Rhodobacterales</taxon>
        <taxon>Paracoccaceae</taxon>
        <taxon>Pseudogemmobacter</taxon>
    </lineage>
</organism>
<dbReference type="OrthoDB" id="9799053at2"/>
<keyword evidence="3" id="KW-1185">Reference proteome</keyword>
<dbReference type="CDD" id="cd02227">
    <property type="entry name" value="cupin_TM1112-like"/>
    <property type="match status" value="1"/>
</dbReference>
<evidence type="ECO:0000313" key="3">
    <source>
        <dbReference type="Proteomes" id="UP000277498"/>
    </source>
</evidence>
<evidence type="ECO:0000259" key="1">
    <source>
        <dbReference type="Pfam" id="PF05899"/>
    </source>
</evidence>
<dbReference type="InterPro" id="IPR008579">
    <property type="entry name" value="UGlyAH_Cupin_dom"/>
</dbReference>
<dbReference type="Proteomes" id="UP000277498">
    <property type="component" value="Unassembled WGS sequence"/>
</dbReference>
<name>A0A3P5XMK8_9RHOB</name>
<feature type="domain" description="(S)-ureidoglycine aminohydrolase cupin" evidence="1">
    <location>
        <begin position="41"/>
        <end position="113"/>
    </location>
</feature>
<dbReference type="PANTHER" id="PTHR40943:SF1">
    <property type="entry name" value="CYTOPLASMIC PROTEIN"/>
    <property type="match status" value="1"/>
</dbReference>
<dbReference type="Gene3D" id="2.60.120.10">
    <property type="entry name" value="Jelly Rolls"/>
    <property type="match status" value="1"/>
</dbReference>